<sequence>MMKSLSYITMLTLLLTVKGYAQNTKGPVVHVGGKVGGLLTRATGTDIDSKRKWGYQIGGYASVDLVPRLGVQAEAVYSRSRFLLTSAENPEKDNTILKTWDFPVLLRLNAGEAFTFNIGPQFSHFISSKGYRSEIRDKDFANDKISFVAGVELGSKTTGGRLYARYNWNNKNLGALINGGKTDQFQFGLLLPFL</sequence>
<keyword evidence="2" id="KW-1185">Reference proteome</keyword>
<reference evidence="1" key="1">
    <citation type="submission" date="2023-07" db="EMBL/GenBank/DDBJ databases">
        <title>Sorghum-associated microbial communities from plants grown in Nebraska, USA.</title>
        <authorList>
            <person name="Schachtman D."/>
        </authorList>
    </citation>
    <scope>NUCLEOTIDE SEQUENCE</scope>
    <source>
        <strain evidence="1">2697</strain>
    </source>
</reference>
<protein>
    <submittedName>
        <fullName evidence="1">Uncharacterized protein</fullName>
    </submittedName>
</protein>
<evidence type="ECO:0000313" key="2">
    <source>
        <dbReference type="Proteomes" id="UP001246858"/>
    </source>
</evidence>
<gene>
    <name evidence="1" type="ORF">J2X78_002703</name>
</gene>
<dbReference type="EMBL" id="JAVDTF010000002">
    <property type="protein sequence ID" value="MDR6784138.1"/>
    <property type="molecule type" value="Genomic_DNA"/>
</dbReference>
<organism evidence="1 2">
    <name type="scientific">Pedobacter africanus</name>
    <dbReference type="NCBI Taxonomy" id="151894"/>
    <lineage>
        <taxon>Bacteria</taxon>
        <taxon>Pseudomonadati</taxon>
        <taxon>Bacteroidota</taxon>
        <taxon>Sphingobacteriia</taxon>
        <taxon>Sphingobacteriales</taxon>
        <taxon>Sphingobacteriaceae</taxon>
        <taxon>Pedobacter</taxon>
    </lineage>
</organism>
<name>A0ACC6KXP5_9SPHI</name>
<evidence type="ECO:0000313" key="1">
    <source>
        <dbReference type="EMBL" id="MDR6784138.1"/>
    </source>
</evidence>
<comment type="caution">
    <text evidence="1">The sequence shown here is derived from an EMBL/GenBank/DDBJ whole genome shotgun (WGS) entry which is preliminary data.</text>
</comment>
<proteinExistence type="predicted"/>
<dbReference type="Proteomes" id="UP001246858">
    <property type="component" value="Unassembled WGS sequence"/>
</dbReference>
<accession>A0ACC6KXP5</accession>